<sequence length="40" mass="4258">MKNKDLEMLKNLAGEKIGNVEEEIAGLVLCDCCCSSKNGG</sequence>
<proteinExistence type="predicted"/>
<dbReference type="RefSeq" id="WP_278294412.1">
    <property type="nucleotide sequence ID" value="NZ_FQXO01000097.1"/>
</dbReference>
<reference evidence="2" key="1">
    <citation type="submission" date="2016-11" db="EMBL/GenBank/DDBJ databases">
        <authorList>
            <person name="Varghese N."/>
            <person name="Submissions S."/>
        </authorList>
    </citation>
    <scope>NUCLEOTIDE SEQUENCE [LARGE SCALE GENOMIC DNA]</scope>
    <source>
        <strain evidence="2">DSM 13643</strain>
    </source>
</reference>
<gene>
    <name evidence="1" type="ORF">SAMN02745135_02383</name>
</gene>
<keyword evidence="2" id="KW-1185">Reference proteome</keyword>
<dbReference type="EMBL" id="FQXO01000097">
    <property type="protein sequence ID" value="SHH84609.1"/>
    <property type="molecule type" value="Genomic_DNA"/>
</dbReference>
<name>A0A1M5WAK7_9FIRM</name>
<dbReference type="AlphaFoldDB" id="A0A1M5WAK7"/>
<protein>
    <submittedName>
        <fullName evidence="1">Uncharacterized protein</fullName>
    </submittedName>
</protein>
<evidence type="ECO:0000313" key="1">
    <source>
        <dbReference type="EMBL" id="SHH84609.1"/>
    </source>
</evidence>
<evidence type="ECO:0000313" key="2">
    <source>
        <dbReference type="Proteomes" id="UP000183967"/>
    </source>
</evidence>
<accession>A0A1M5WAK7</accession>
<organism evidence="1 2">
    <name type="scientific">Caloranaerobacter azorensis DSM 13643</name>
    <dbReference type="NCBI Taxonomy" id="1121264"/>
    <lineage>
        <taxon>Bacteria</taxon>
        <taxon>Bacillati</taxon>
        <taxon>Bacillota</taxon>
        <taxon>Tissierellia</taxon>
        <taxon>Tissierellales</taxon>
        <taxon>Thermohalobacteraceae</taxon>
        <taxon>Caloranaerobacter</taxon>
    </lineage>
</organism>
<dbReference type="Proteomes" id="UP000183967">
    <property type="component" value="Unassembled WGS sequence"/>
</dbReference>